<protein>
    <submittedName>
        <fullName evidence="4">Regulatory protein DeoR</fullName>
    </submittedName>
</protein>
<dbReference type="PIRSF" id="PIRSF016838">
    <property type="entry name" value="PafC"/>
    <property type="match status" value="1"/>
</dbReference>
<dbReference type="InterPro" id="IPR013196">
    <property type="entry name" value="HTH_11"/>
</dbReference>
<dbReference type="PANTHER" id="PTHR34580:SF3">
    <property type="entry name" value="PROTEIN PAFB"/>
    <property type="match status" value="1"/>
</dbReference>
<name>A0A7U4E475_RUNSL</name>
<keyword evidence="5" id="KW-1185">Reference proteome</keyword>
<dbReference type="EMBL" id="CP002859">
    <property type="protein sequence ID" value="AEI46989.1"/>
    <property type="molecule type" value="Genomic_DNA"/>
</dbReference>
<proteinExistence type="predicted"/>
<dbReference type="Pfam" id="PF25583">
    <property type="entry name" value="WCX"/>
    <property type="match status" value="1"/>
</dbReference>
<dbReference type="Pfam" id="PF13280">
    <property type="entry name" value="WYL"/>
    <property type="match status" value="1"/>
</dbReference>
<sequence length="332" mass="39155">MFRQILFLISFQSLQPMNRIDRLTAILIQLQSKRVVKAREIADRFGISLRTVYRDIRALEEAGVPIGAEAGVGYFLEDYHLPPVMFTNEEASALLFGAKLIGKMADESLREGFDSAFYKIKSVLKRTEKEHLEDLESRVAVLARQRAEPFSVHFLNQIQQAIVRQQVLSIKYITNFHKQSTQRDIEPIGLVYYSSHWHLIAFCRLRGDYRDFRTDRIQHLTNTEIFFPKQNLLTLQAYLDRLRVQEHLEEVTLWVHKGAALFMQEQRYNWGFISEELHEKYVKMTFMTQHFEGMGRWLMAYGKHVTVESPPKMKEMMQTLAMEIQEHYLQPY</sequence>
<gene>
    <name evidence="4" type="ordered locus">Runsl_0546</name>
</gene>
<accession>A0A7U4E475</accession>
<evidence type="ECO:0000313" key="4">
    <source>
        <dbReference type="EMBL" id="AEI46989.1"/>
    </source>
</evidence>
<dbReference type="InterPro" id="IPR036388">
    <property type="entry name" value="WH-like_DNA-bd_sf"/>
</dbReference>
<dbReference type="PROSITE" id="PS52050">
    <property type="entry name" value="WYL"/>
    <property type="match status" value="1"/>
</dbReference>
<dbReference type="InterPro" id="IPR036390">
    <property type="entry name" value="WH_DNA-bd_sf"/>
</dbReference>
<keyword evidence="1" id="KW-0805">Transcription regulation</keyword>
<dbReference type="SUPFAM" id="SSF46785">
    <property type="entry name" value="Winged helix' DNA-binding domain"/>
    <property type="match status" value="1"/>
</dbReference>
<dbReference type="KEGG" id="rsi:Runsl_0546"/>
<dbReference type="InterPro" id="IPR026881">
    <property type="entry name" value="WYL_dom"/>
</dbReference>
<evidence type="ECO:0000313" key="5">
    <source>
        <dbReference type="Proteomes" id="UP000000493"/>
    </source>
</evidence>
<dbReference type="SMART" id="SM00420">
    <property type="entry name" value="HTH_DEOR"/>
    <property type="match status" value="1"/>
</dbReference>
<dbReference type="InterPro" id="IPR051534">
    <property type="entry name" value="CBASS_pafABC_assoc_protein"/>
</dbReference>
<dbReference type="Proteomes" id="UP000000493">
    <property type="component" value="Chromosome"/>
</dbReference>
<organism evidence="4 5">
    <name type="scientific">Runella slithyformis (strain ATCC 29530 / DSM 19594 / LMG 11500 / NCIMB 11436 / LSU 4)</name>
    <dbReference type="NCBI Taxonomy" id="761193"/>
    <lineage>
        <taxon>Bacteria</taxon>
        <taxon>Pseudomonadati</taxon>
        <taxon>Bacteroidota</taxon>
        <taxon>Cytophagia</taxon>
        <taxon>Cytophagales</taxon>
        <taxon>Spirosomataceae</taxon>
        <taxon>Runella</taxon>
    </lineage>
</organism>
<dbReference type="GO" id="GO:0003700">
    <property type="term" value="F:DNA-binding transcription factor activity"/>
    <property type="evidence" value="ECO:0007669"/>
    <property type="project" value="InterPro"/>
</dbReference>
<dbReference type="InterPro" id="IPR028349">
    <property type="entry name" value="PafC-like"/>
</dbReference>
<keyword evidence="2" id="KW-0804">Transcription</keyword>
<evidence type="ECO:0000256" key="1">
    <source>
        <dbReference type="ARBA" id="ARBA00023015"/>
    </source>
</evidence>
<dbReference type="InterPro" id="IPR001034">
    <property type="entry name" value="DeoR_HTH"/>
</dbReference>
<dbReference type="Gene3D" id="1.10.10.10">
    <property type="entry name" value="Winged helix-like DNA-binding domain superfamily/Winged helix DNA-binding domain"/>
    <property type="match status" value="1"/>
</dbReference>
<reference evidence="4 5" key="2">
    <citation type="journal article" date="2012" name="Stand. Genomic Sci.">
        <title>Complete genome sequence of the aquatic bacterium Runella slithyformis type strain (LSU 4(T)).</title>
        <authorList>
            <person name="Copeland A."/>
            <person name="Zhang X."/>
            <person name="Misra M."/>
            <person name="Lapidus A."/>
            <person name="Nolan M."/>
            <person name="Lucas S."/>
            <person name="Deshpande S."/>
            <person name="Cheng J.F."/>
            <person name="Tapia R."/>
            <person name="Goodwin L.A."/>
            <person name="Pitluck S."/>
            <person name="Liolios K."/>
            <person name="Pagani I."/>
            <person name="Ivanova N."/>
            <person name="Mikhailova N."/>
            <person name="Pati A."/>
            <person name="Chen A."/>
            <person name="Palaniappan K."/>
            <person name="Land M."/>
            <person name="Hauser L."/>
            <person name="Pan C."/>
            <person name="Jeffries C.D."/>
            <person name="Detter J.C."/>
            <person name="Brambilla E.M."/>
            <person name="Rohde M."/>
            <person name="Djao O.D."/>
            <person name="Goker M."/>
            <person name="Sikorski J."/>
            <person name="Tindall B.J."/>
            <person name="Woyke T."/>
            <person name="Bristow J."/>
            <person name="Eisen J.A."/>
            <person name="Markowitz V."/>
            <person name="Hugenholtz P."/>
            <person name="Kyrpides N.C."/>
            <person name="Klenk H.P."/>
            <person name="Mavromatis K."/>
        </authorList>
    </citation>
    <scope>NUCLEOTIDE SEQUENCE [LARGE SCALE GENOMIC DNA]</scope>
    <source>
        <strain evidence="5">ATCC 29530 / DSM 19594 / LMG 11500 / NCIMB 11436 / LSU 4</strain>
    </source>
</reference>
<dbReference type="InterPro" id="IPR057727">
    <property type="entry name" value="WCX_dom"/>
</dbReference>
<reference evidence="5" key="1">
    <citation type="submission" date="2011-06" db="EMBL/GenBank/DDBJ databases">
        <title>The complete genome of chromosome of Runella slithyformis DSM 19594.</title>
        <authorList>
            <consortium name="US DOE Joint Genome Institute (JGI-PGF)"/>
            <person name="Lucas S."/>
            <person name="Han J."/>
            <person name="Lapidus A."/>
            <person name="Bruce D."/>
            <person name="Goodwin L."/>
            <person name="Pitluck S."/>
            <person name="Peters L."/>
            <person name="Kyrpides N."/>
            <person name="Mavromatis K."/>
            <person name="Ivanova N."/>
            <person name="Ovchinnikova G."/>
            <person name="Zhang X."/>
            <person name="Misra M."/>
            <person name="Detter J.C."/>
            <person name="Tapia R."/>
            <person name="Han C."/>
            <person name="Land M."/>
            <person name="Hauser L."/>
            <person name="Markowitz V."/>
            <person name="Cheng J.-F."/>
            <person name="Hugenholtz P."/>
            <person name="Woyke T."/>
            <person name="Wu D."/>
            <person name="Tindall B."/>
            <person name="Faehrich R."/>
            <person name="Brambilla E."/>
            <person name="Klenk H.-P."/>
            <person name="Eisen J.A."/>
        </authorList>
    </citation>
    <scope>NUCLEOTIDE SEQUENCE [LARGE SCALE GENOMIC DNA]</scope>
    <source>
        <strain evidence="5">ATCC 29530 / DSM 19594 / LMG 11500 / NCIMB 11436 / LSU 4</strain>
    </source>
</reference>
<dbReference type="PROSITE" id="PS51000">
    <property type="entry name" value="HTH_DEOR_2"/>
    <property type="match status" value="1"/>
</dbReference>
<dbReference type="PANTHER" id="PTHR34580">
    <property type="match status" value="1"/>
</dbReference>
<feature type="domain" description="HTH deoR-type" evidence="3">
    <location>
        <begin position="19"/>
        <end position="74"/>
    </location>
</feature>
<evidence type="ECO:0000259" key="3">
    <source>
        <dbReference type="PROSITE" id="PS51000"/>
    </source>
</evidence>
<evidence type="ECO:0000256" key="2">
    <source>
        <dbReference type="ARBA" id="ARBA00023163"/>
    </source>
</evidence>
<dbReference type="Pfam" id="PF08279">
    <property type="entry name" value="HTH_11"/>
    <property type="match status" value="1"/>
</dbReference>
<dbReference type="AlphaFoldDB" id="A0A7U4E475"/>